<sequence length="153" mass="15834">MESWLFLLGILAIAIVGKNKSLIIGVSAVMVLKLIPQTQNFLKLLQTQGINWGVTVISAAIMVPIATGEIGFKELLNVIKSPAGWIAIGCGVLVAVLSAKGVGLLAMSPEMTVALVFGTIIGVVFLKGIAAGPVIASGLTYVILTVFNLVPGH</sequence>
<dbReference type="GO" id="GO:0005886">
    <property type="term" value="C:plasma membrane"/>
    <property type="evidence" value="ECO:0007669"/>
    <property type="project" value="UniProtKB-SubCell"/>
</dbReference>
<organism evidence="6 7">
    <name type="scientific">Lacticaseibacillus paracasei NRIC 0644</name>
    <dbReference type="NCBI Taxonomy" id="1435038"/>
    <lineage>
        <taxon>Bacteria</taxon>
        <taxon>Bacillati</taxon>
        <taxon>Bacillota</taxon>
        <taxon>Bacilli</taxon>
        <taxon>Lactobacillales</taxon>
        <taxon>Lactobacillaceae</taxon>
        <taxon>Lacticaseibacillus</taxon>
    </lineage>
</organism>
<evidence type="ECO:0000256" key="2">
    <source>
        <dbReference type="ARBA" id="ARBA00022692"/>
    </source>
</evidence>
<dbReference type="RefSeq" id="WP_003565333.1">
    <property type="nucleotide sequence ID" value="NZ_BAYM01000089.1"/>
</dbReference>
<keyword evidence="4 5" id="KW-0472">Membrane</keyword>
<dbReference type="EMBL" id="BAYM01000089">
    <property type="protein sequence ID" value="GAN36846.1"/>
    <property type="molecule type" value="Genomic_DNA"/>
</dbReference>
<protein>
    <recommendedName>
        <fullName evidence="5">UPF0756 membrane protein LC0644_1435</fullName>
    </recommendedName>
</protein>
<comment type="subcellular location">
    <subcellularLocation>
        <location evidence="5">Cell membrane</location>
        <topology evidence="5">Multi-pass membrane protein</topology>
    </subcellularLocation>
</comment>
<dbReference type="HAMAP" id="MF_01874">
    <property type="entry name" value="UPF0756"/>
    <property type="match status" value="1"/>
</dbReference>
<keyword evidence="3 5" id="KW-1133">Transmembrane helix</keyword>
<evidence type="ECO:0000256" key="5">
    <source>
        <dbReference type="HAMAP-Rule" id="MF_01874"/>
    </source>
</evidence>
<comment type="caution">
    <text evidence="6">The sequence shown here is derived from an EMBL/GenBank/DDBJ whole genome shotgun (WGS) entry which is preliminary data.</text>
</comment>
<proteinExistence type="inferred from homology"/>
<name>A0A0C9PPH4_LACPA</name>
<evidence type="ECO:0000313" key="6">
    <source>
        <dbReference type="EMBL" id="GAN36846.1"/>
    </source>
</evidence>
<dbReference type="GeneID" id="57090030"/>
<keyword evidence="2 5" id="KW-0812">Transmembrane</keyword>
<dbReference type="Proteomes" id="UP000032552">
    <property type="component" value="Unassembled WGS sequence"/>
</dbReference>
<dbReference type="InterPro" id="IPR007382">
    <property type="entry name" value="UPF0756_TM"/>
</dbReference>
<dbReference type="PANTHER" id="PTHR38452:SF1">
    <property type="entry name" value="UPF0756 MEMBRANE PROTEIN YEAL"/>
    <property type="match status" value="1"/>
</dbReference>
<evidence type="ECO:0000256" key="4">
    <source>
        <dbReference type="ARBA" id="ARBA00023136"/>
    </source>
</evidence>
<accession>A0A0C9PPH4</accession>
<evidence type="ECO:0000256" key="1">
    <source>
        <dbReference type="ARBA" id="ARBA00022475"/>
    </source>
</evidence>
<feature type="transmembrane region" description="Helical" evidence="5">
    <location>
        <begin position="52"/>
        <end position="72"/>
    </location>
</feature>
<dbReference type="AlphaFoldDB" id="A0A0C9PPH4"/>
<comment type="similarity">
    <text evidence="5">Belongs to the UPF0756 family.</text>
</comment>
<feature type="transmembrane region" description="Helical" evidence="5">
    <location>
        <begin position="113"/>
        <end position="144"/>
    </location>
</feature>
<gene>
    <name evidence="6" type="ORF">LC0644_1435</name>
</gene>
<evidence type="ECO:0000313" key="7">
    <source>
        <dbReference type="Proteomes" id="UP000032552"/>
    </source>
</evidence>
<evidence type="ECO:0000256" key="3">
    <source>
        <dbReference type="ARBA" id="ARBA00022989"/>
    </source>
</evidence>
<reference evidence="7" key="1">
    <citation type="submission" date="2014-05" db="EMBL/GenBank/DDBJ databases">
        <title>Whole genome sequencing of Lactobacillus casei NRIC0644.</title>
        <authorList>
            <person name="Atarashi H."/>
            <person name="Yoshida Y."/>
            <person name="Fujimura S."/>
            <person name="Tanaka N."/>
            <person name="Shiwa Y."/>
            <person name="Yoshikawa H."/>
            <person name="Okada S."/>
            <person name="Nakagawa J."/>
        </authorList>
    </citation>
    <scope>NUCLEOTIDE SEQUENCE [LARGE SCALE GENOMIC DNA]</scope>
    <source>
        <strain evidence="7">NRIC0644</strain>
    </source>
</reference>
<keyword evidence="1 5" id="KW-1003">Cell membrane</keyword>
<dbReference type="PANTHER" id="PTHR38452">
    <property type="entry name" value="UPF0756 MEMBRANE PROTEIN YEAL"/>
    <property type="match status" value="1"/>
</dbReference>
<dbReference type="Pfam" id="PF04284">
    <property type="entry name" value="DUF441"/>
    <property type="match status" value="1"/>
</dbReference>
<comment type="caution">
    <text evidence="5">Lacks conserved residue(s) required for the propagation of feature annotation.</text>
</comment>
<feature type="transmembrane region" description="Helical" evidence="5">
    <location>
        <begin position="84"/>
        <end position="107"/>
    </location>
</feature>